<protein>
    <submittedName>
        <fullName evidence="6">LysR family transcriptional regulator</fullName>
    </submittedName>
</protein>
<dbReference type="GO" id="GO:0005829">
    <property type="term" value="C:cytosol"/>
    <property type="evidence" value="ECO:0007669"/>
    <property type="project" value="TreeGrafter"/>
</dbReference>
<dbReference type="SUPFAM" id="SSF46785">
    <property type="entry name" value="Winged helix' DNA-binding domain"/>
    <property type="match status" value="1"/>
</dbReference>
<evidence type="ECO:0000256" key="1">
    <source>
        <dbReference type="ARBA" id="ARBA00009437"/>
    </source>
</evidence>
<reference evidence="6 7" key="1">
    <citation type="submission" date="2019-08" db="EMBL/GenBank/DDBJ databases">
        <authorList>
            <person name="Peeters C."/>
        </authorList>
    </citation>
    <scope>NUCLEOTIDE SEQUENCE [LARGE SCALE GENOMIC DNA]</scope>
    <source>
        <strain evidence="6 7">LMG 30175</strain>
    </source>
</reference>
<dbReference type="InterPro" id="IPR005119">
    <property type="entry name" value="LysR_subst-bd"/>
</dbReference>
<sequence length="298" mass="32588">MWQIDQVTLRVFIAVCEEGTIGRAAEREFIAPSAASKRLADLEALVGAALLLRSQRGVRATAAGTALLRHARQVLRAYERLQAELSEYAGGARGHVRVLANVSSMVEFLPEALSDFLKSHPQIRVDVEERVSVEIVRGIEEGVADVGICRDFVPLGDLQSLPYRADHLALVAPKSHPLAGHDAVDFVQTLAFDHIGLASNASVNALMQRIAMADGRELTYRTYVSTIDAAYRFIQAGLAISILPHEAVPGHVLQAYGLAVVPLRDAWAERHFVICMRDREALTAPASRLVDHLLAHRD</sequence>
<dbReference type="Gene3D" id="1.10.10.10">
    <property type="entry name" value="Winged helix-like DNA-binding domain superfamily/Winged helix DNA-binding domain"/>
    <property type="match status" value="1"/>
</dbReference>
<evidence type="ECO:0000313" key="6">
    <source>
        <dbReference type="EMBL" id="VVD68358.1"/>
    </source>
</evidence>
<evidence type="ECO:0000259" key="5">
    <source>
        <dbReference type="PROSITE" id="PS50931"/>
    </source>
</evidence>
<evidence type="ECO:0000256" key="2">
    <source>
        <dbReference type="ARBA" id="ARBA00023015"/>
    </source>
</evidence>
<keyword evidence="7" id="KW-1185">Reference proteome</keyword>
<organism evidence="6 7">
    <name type="scientific">Pandoraea terrae</name>
    <dbReference type="NCBI Taxonomy" id="1537710"/>
    <lineage>
        <taxon>Bacteria</taxon>
        <taxon>Pseudomonadati</taxon>
        <taxon>Pseudomonadota</taxon>
        <taxon>Betaproteobacteria</taxon>
        <taxon>Burkholderiales</taxon>
        <taxon>Burkholderiaceae</taxon>
        <taxon>Pandoraea</taxon>
    </lineage>
</organism>
<proteinExistence type="inferred from homology"/>
<dbReference type="AlphaFoldDB" id="A0A5E4S2J0"/>
<gene>
    <name evidence="6" type="ORF">PTE30175_00438</name>
</gene>
<keyword evidence="4" id="KW-0804">Transcription</keyword>
<dbReference type="Pfam" id="PF03466">
    <property type="entry name" value="LysR_substrate"/>
    <property type="match status" value="1"/>
</dbReference>
<accession>A0A5E4S2J0</accession>
<dbReference type="InterPro" id="IPR050950">
    <property type="entry name" value="HTH-type_LysR_regulators"/>
</dbReference>
<dbReference type="InterPro" id="IPR036388">
    <property type="entry name" value="WH-like_DNA-bd_sf"/>
</dbReference>
<dbReference type="CDD" id="cd08421">
    <property type="entry name" value="PBP2_LTTR_like_1"/>
    <property type="match status" value="1"/>
</dbReference>
<keyword evidence="3" id="KW-0238">DNA-binding</keyword>
<comment type="similarity">
    <text evidence="1">Belongs to the LysR transcriptional regulatory family.</text>
</comment>
<dbReference type="Gene3D" id="3.40.190.290">
    <property type="match status" value="1"/>
</dbReference>
<dbReference type="PANTHER" id="PTHR30419">
    <property type="entry name" value="HTH-TYPE TRANSCRIPTIONAL REGULATOR YBHD"/>
    <property type="match status" value="1"/>
</dbReference>
<dbReference type="GO" id="GO:0003677">
    <property type="term" value="F:DNA binding"/>
    <property type="evidence" value="ECO:0007669"/>
    <property type="project" value="UniProtKB-KW"/>
</dbReference>
<dbReference type="Proteomes" id="UP000414233">
    <property type="component" value="Unassembled WGS sequence"/>
</dbReference>
<dbReference type="OrthoDB" id="9785974at2"/>
<evidence type="ECO:0000256" key="4">
    <source>
        <dbReference type="ARBA" id="ARBA00023163"/>
    </source>
</evidence>
<dbReference type="PROSITE" id="PS50931">
    <property type="entry name" value="HTH_LYSR"/>
    <property type="match status" value="1"/>
</dbReference>
<dbReference type="Pfam" id="PF00126">
    <property type="entry name" value="HTH_1"/>
    <property type="match status" value="1"/>
</dbReference>
<evidence type="ECO:0000256" key="3">
    <source>
        <dbReference type="ARBA" id="ARBA00023125"/>
    </source>
</evidence>
<dbReference type="InterPro" id="IPR036390">
    <property type="entry name" value="WH_DNA-bd_sf"/>
</dbReference>
<dbReference type="PANTHER" id="PTHR30419:SF2">
    <property type="entry name" value="LYSR FAMILY TRANSCRIPTIONAL REGULATOR"/>
    <property type="match status" value="1"/>
</dbReference>
<dbReference type="RefSeq" id="WP_150695428.1">
    <property type="nucleotide sequence ID" value="NZ_CABPRZ010000002.1"/>
</dbReference>
<feature type="domain" description="HTH lysR-type" evidence="5">
    <location>
        <begin position="9"/>
        <end position="61"/>
    </location>
</feature>
<dbReference type="EMBL" id="CABPRZ010000002">
    <property type="protein sequence ID" value="VVD68358.1"/>
    <property type="molecule type" value="Genomic_DNA"/>
</dbReference>
<keyword evidence="2" id="KW-0805">Transcription regulation</keyword>
<dbReference type="InterPro" id="IPR000847">
    <property type="entry name" value="LysR_HTH_N"/>
</dbReference>
<name>A0A5E4S2J0_9BURK</name>
<dbReference type="SUPFAM" id="SSF53850">
    <property type="entry name" value="Periplasmic binding protein-like II"/>
    <property type="match status" value="1"/>
</dbReference>
<dbReference type="GO" id="GO:0003700">
    <property type="term" value="F:DNA-binding transcription factor activity"/>
    <property type="evidence" value="ECO:0007669"/>
    <property type="project" value="InterPro"/>
</dbReference>
<evidence type="ECO:0000313" key="7">
    <source>
        <dbReference type="Proteomes" id="UP000414233"/>
    </source>
</evidence>